<organism evidence="2 3">
    <name type="scientific">Cellulomonas wangsupingiae</name>
    <dbReference type="NCBI Taxonomy" id="2968085"/>
    <lineage>
        <taxon>Bacteria</taxon>
        <taxon>Bacillati</taxon>
        <taxon>Actinomycetota</taxon>
        <taxon>Actinomycetes</taxon>
        <taxon>Micrococcales</taxon>
        <taxon>Cellulomonadaceae</taxon>
        <taxon>Cellulomonas</taxon>
    </lineage>
</organism>
<name>A0ABY5K744_9CELL</name>
<dbReference type="RefSeq" id="WP_227564553.1">
    <property type="nucleotide sequence ID" value="NZ_CP101989.1"/>
</dbReference>
<proteinExistence type="predicted"/>
<sequence length="714" mass="79790">MTTEYAELEIGLHHRDDASWAVELRFDQPGSDVEVLLQDRAVITDLDLRKLRELEDQPDEYGRALGQAVFGTAAVRDAYGQAYAAALHHRRRLRVRFFIGQSAPELHALRWETLADPADGSRLTTDENVLFSRYLNSFDWRRSAGPASWTTLRALVLVADPHDLADWDVGRPLARVDVAGEIARARAALGEITVTALPGAGPPTVSGLVEELRAGVDVLYLVCHGYRSGGAARLLLESEDGTADSVDASELVERIRDLPQPPRLVVLASCQSAGPGVHRHSDDGGVLACLGPQLAQAGVPAVLAMQGDVSLATVETFMPVFFRALRVDGQIDRAMAVARGEVRDRADWWVPTLFMRITSGRLWYSHGPADEGPFEQWVSLLDQVARNKCTPLLGPGLSDSLLGVRRDMAGALSRTYRFPLAPHRAEEMPHVAQYLSVVHNPDFPRSTLLKWLSHSIIGRYGTQLPDHLASRRFDQVDEADLARRVNDQICAAWRLRHQADRDDPVAALARVPFPVYVTTQMSDLLSDALRDAGRAPVVELCRWRDDTEDDPIDWPPSIFDTEPDYEPTRERPLVFHLFGHLSVPESVVLTEDDYFDFLIGVSADARAIRIPEVVRATLTNCGLLLLGFRPDEWDFRVLFRSIMQLPGAKRRRKYTNVSVQIDPEEGNATQAQKARKYLEKYFGESKMTVFWGSPDDFLRDLGRLWDHRAAQEPT</sequence>
<dbReference type="InterPro" id="IPR024983">
    <property type="entry name" value="CHAT_dom"/>
</dbReference>
<feature type="domain" description="CHAT" evidence="1">
    <location>
        <begin position="61"/>
        <end position="344"/>
    </location>
</feature>
<keyword evidence="3" id="KW-1185">Reference proteome</keyword>
<reference evidence="2 3" key="1">
    <citation type="submission" date="2022-07" db="EMBL/GenBank/DDBJ databases">
        <title>Novel species in genus cellulomonas.</title>
        <authorList>
            <person name="Ye L."/>
        </authorList>
    </citation>
    <scope>NUCLEOTIDE SEQUENCE [LARGE SCALE GENOMIC DNA]</scope>
    <source>
        <strain evidence="3">zg-Y908</strain>
    </source>
</reference>
<evidence type="ECO:0000259" key="1">
    <source>
        <dbReference type="Pfam" id="PF12770"/>
    </source>
</evidence>
<protein>
    <submittedName>
        <fullName evidence="2">CHAT domain-containing protein</fullName>
    </submittedName>
</protein>
<dbReference type="EMBL" id="CP101989">
    <property type="protein sequence ID" value="UUI66272.1"/>
    <property type="molecule type" value="Genomic_DNA"/>
</dbReference>
<accession>A0ABY5K744</accession>
<evidence type="ECO:0000313" key="2">
    <source>
        <dbReference type="EMBL" id="UUI66272.1"/>
    </source>
</evidence>
<dbReference type="Proteomes" id="UP001317322">
    <property type="component" value="Chromosome"/>
</dbReference>
<evidence type="ECO:0000313" key="3">
    <source>
        <dbReference type="Proteomes" id="UP001317322"/>
    </source>
</evidence>
<dbReference type="Pfam" id="PF12770">
    <property type="entry name" value="CHAT"/>
    <property type="match status" value="1"/>
</dbReference>
<gene>
    <name evidence="2" type="ORF">NP075_06030</name>
</gene>
<dbReference type="Pfam" id="PF13289">
    <property type="entry name" value="SIR2_2"/>
    <property type="match status" value="1"/>
</dbReference>